<dbReference type="Proteomes" id="UP000664369">
    <property type="component" value="Unassembled WGS sequence"/>
</dbReference>
<dbReference type="PANTHER" id="PTHR36447:SF2">
    <property type="entry name" value="BETA-GALACTOSIDASE YESZ"/>
    <property type="match status" value="1"/>
</dbReference>
<comment type="catalytic activity">
    <reaction evidence="1 8">
        <text>Hydrolysis of terminal non-reducing beta-D-galactose residues in beta-D-galactosides.</text>
        <dbReference type="EC" id="3.2.1.23"/>
    </reaction>
</comment>
<evidence type="ECO:0000256" key="6">
    <source>
        <dbReference type="ARBA" id="ARBA00022833"/>
    </source>
</evidence>
<evidence type="ECO:0000256" key="5">
    <source>
        <dbReference type="ARBA" id="ARBA00022801"/>
    </source>
</evidence>
<evidence type="ECO:0000256" key="8">
    <source>
        <dbReference type="PIRNR" id="PIRNR001084"/>
    </source>
</evidence>
<dbReference type="Pfam" id="PF02449">
    <property type="entry name" value="Glyco_hydro_42"/>
    <property type="match status" value="1"/>
</dbReference>
<dbReference type="Gene3D" id="2.60.40.1180">
    <property type="entry name" value="Golgi alpha-mannosidase II"/>
    <property type="match status" value="1"/>
</dbReference>
<feature type="domain" description="Glycoside hydrolase family 42 N-terminal" evidence="10">
    <location>
        <begin position="57"/>
        <end position="439"/>
    </location>
</feature>
<reference evidence="13 14" key="1">
    <citation type="submission" date="2021-03" db="EMBL/GenBank/DDBJ databases">
        <authorList>
            <person name="Kim M.K."/>
        </authorList>
    </citation>
    <scope>NUCLEOTIDE SEQUENCE [LARGE SCALE GENOMIC DNA]</scope>
    <source>
        <strain evidence="13 14">BT442</strain>
    </source>
</reference>
<sequence length="718" mass="80689">MPHSYRTIGSLLAGLFLLNAPAATAQKAPKDAKAATATKAVPDYFPAADMMTIGVYYYPEAWPESQWARDFANMRKLGLEFVHMGEFAWGLYEPEEGKYTLDWLERAVSLANKAGLKVVLCTPSATPPVWLAENHPEVLMVDAQGRRQQHGTRQQGNWSSPVFRQYVAKINAQLAQRFGQNPAVVGWQIDNELSHYGRQFSYDDFSKAKFQVWLKQKYGTIDNLNRDWGNTFWSQLYQNFEQVRIPNQAELVADPNPHALLDFERFFADEAADYIRAQATTLRQYAKNQWVTTNHMATHRDLNPALSRQDLDLMTWTVYPVHGEVFPQNGPLAYRLGNGSMLGFMHDFMRPLNGNEGIMELQPGQVNWGDINPQPLPGAVHMWLMHSFGSGAKLICSYRYRQPRAGSELYHYGFVGPDGVTPLPGGLEYAQTMQEINELRKLRKPNAAMPARYAARRTALLYNYDNRFDLDNHPSTTRWNTMGHLFRYYGALKTMNCPVDVVTEDQDFSKYPFLVAPAYQLLDKALVNRWTSYVQAGGHLILTARTGQKDRRGMLWEGPWATPILDLIGAKFNDRAFDMLPGQVKGQVTFGGRSYDWGSWGELLMPNAGTTALANYADQFYAGAPAATTRKLGKGTVTYVGVESLAGDLERDVLRSVYTTANVPVEALADQFVVNWRDGFWVATNFSSEKQTVPAPAGAKLLVGTREVAPGGVAVWQE</sequence>
<dbReference type="PANTHER" id="PTHR36447">
    <property type="entry name" value="BETA-GALACTOSIDASE GANA"/>
    <property type="match status" value="1"/>
</dbReference>
<keyword evidence="14" id="KW-1185">Reference proteome</keyword>
<dbReference type="InterPro" id="IPR013780">
    <property type="entry name" value="Glyco_hydro_b"/>
</dbReference>
<gene>
    <name evidence="13" type="ORF">J4E00_26760</name>
</gene>
<evidence type="ECO:0000256" key="2">
    <source>
        <dbReference type="ARBA" id="ARBA00005940"/>
    </source>
</evidence>
<organism evidence="13 14">
    <name type="scientific">Hymenobacter negativus</name>
    <dbReference type="NCBI Taxonomy" id="2795026"/>
    <lineage>
        <taxon>Bacteria</taxon>
        <taxon>Pseudomonadati</taxon>
        <taxon>Bacteroidota</taxon>
        <taxon>Cytophagia</taxon>
        <taxon>Cytophagales</taxon>
        <taxon>Hymenobacteraceae</taxon>
        <taxon>Hymenobacter</taxon>
    </lineage>
</organism>
<dbReference type="InterPro" id="IPR003476">
    <property type="entry name" value="Glyco_hydro_42"/>
</dbReference>
<comment type="caution">
    <text evidence="13">The sequence shown here is derived from an EMBL/GenBank/DDBJ whole genome shotgun (WGS) entry which is preliminary data.</text>
</comment>
<dbReference type="SUPFAM" id="SSF51445">
    <property type="entry name" value="(Trans)glycosidases"/>
    <property type="match status" value="1"/>
</dbReference>
<dbReference type="Pfam" id="PF08532">
    <property type="entry name" value="Glyco_hydro_42M"/>
    <property type="match status" value="1"/>
</dbReference>
<evidence type="ECO:0000313" key="14">
    <source>
        <dbReference type="Proteomes" id="UP000664369"/>
    </source>
</evidence>
<keyword evidence="5 8" id="KW-0378">Hydrolase</keyword>
<dbReference type="InterPro" id="IPR013739">
    <property type="entry name" value="Beta_galactosidase_C"/>
</dbReference>
<dbReference type="InterPro" id="IPR017853">
    <property type="entry name" value="GH"/>
</dbReference>
<dbReference type="SUPFAM" id="SSF51011">
    <property type="entry name" value="Glycosyl hydrolase domain"/>
    <property type="match status" value="1"/>
</dbReference>
<keyword evidence="7 8" id="KW-0326">Glycosidase</keyword>
<name>A0ABS3QN31_9BACT</name>
<dbReference type="Gene3D" id="3.20.20.80">
    <property type="entry name" value="Glycosidases"/>
    <property type="match status" value="1"/>
</dbReference>
<dbReference type="InterPro" id="IPR029062">
    <property type="entry name" value="Class_I_gatase-like"/>
</dbReference>
<protein>
    <recommendedName>
        <fullName evidence="3 8">Beta-galactosidase</fullName>
        <shortName evidence="8">Beta-gal</shortName>
        <ecNumber evidence="3 8">3.2.1.23</ecNumber>
    </recommendedName>
</protein>
<dbReference type="Pfam" id="PF08533">
    <property type="entry name" value="Glyco_hydro_42C"/>
    <property type="match status" value="1"/>
</dbReference>
<dbReference type="InterPro" id="IPR013529">
    <property type="entry name" value="Glyco_hydro_42_N"/>
</dbReference>
<evidence type="ECO:0000256" key="4">
    <source>
        <dbReference type="ARBA" id="ARBA00022723"/>
    </source>
</evidence>
<keyword evidence="4" id="KW-0479">Metal-binding</keyword>
<evidence type="ECO:0000259" key="12">
    <source>
        <dbReference type="Pfam" id="PF08533"/>
    </source>
</evidence>
<evidence type="ECO:0000256" key="9">
    <source>
        <dbReference type="SAM" id="SignalP"/>
    </source>
</evidence>
<evidence type="ECO:0000256" key="7">
    <source>
        <dbReference type="ARBA" id="ARBA00023295"/>
    </source>
</evidence>
<dbReference type="CDD" id="cd03143">
    <property type="entry name" value="A4_beta-galactosidase_middle_domain"/>
    <property type="match status" value="1"/>
</dbReference>
<dbReference type="InterPro" id="IPR013738">
    <property type="entry name" value="Beta_galactosidase_Trimer"/>
</dbReference>
<dbReference type="PIRSF" id="PIRSF001084">
    <property type="entry name" value="B-galactosidase"/>
    <property type="match status" value="1"/>
</dbReference>
<dbReference type="SUPFAM" id="SSF52317">
    <property type="entry name" value="Class I glutamine amidotransferase-like"/>
    <property type="match status" value="1"/>
</dbReference>
<evidence type="ECO:0000259" key="10">
    <source>
        <dbReference type="Pfam" id="PF02449"/>
    </source>
</evidence>
<feature type="chain" id="PRO_5045048832" description="Beta-galactosidase" evidence="9">
    <location>
        <begin position="26"/>
        <end position="718"/>
    </location>
</feature>
<dbReference type="RefSeq" id="WP_208178428.1">
    <property type="nucleotide sequence ID" value="NZ_JAGETZ010000019.1"/>
</dbReference>
<evidence type="ECO:0000313" key="13">
    <source>
        <dbReference type="EMBL" id="MBO2012691.1"/>
    </source>
</evidence>
<feature type="domain" description="Beta-galactosidase C-terminal" evidence="12">
    <location>
        <begin position="677"/>
        <end position="718"/>
    </location>
</feature>
<comment type="similarity">
    <text evidence="2 8">Belongs to the glycosyl hydrolase 42 family.</text>
</comment>
<keyword evidence="6" id="KW-0862">Zinc</keyword>
<feature type="signal peptide" evidence="9">
    <location>
        <begin position="1"/>
        <end position="25"/>
    </location>
</feature>
<dbReference type="EMBL" id="JAGETZ010000019">
    <property type="protein sequence ID" value="MBO2012691.1"/>
    <property type="molecule type" value="Genomic_DNA"/>
</dbReference>
<keyword evidence="9" id="KW-0732">Signal</keyword>
<evidence type="ECO:0000256" key="1">
    <source>
        <dbReference type="ARBA" id="ARBA00001412"/>
    </source>
</evidence>
<proteinExistence type="inferred from homology"/>
<evidence type="ECO:0000259" key="11">
    <source>
        <dbReference type="Pfam" id="PF08532"/>
    </source>
</evidence>
<evidence type="ECO:0000256" key="3">
    <source>
        <dbReference type="ARBA" id="ARBA00012756"/>
    </source>
</evidence>
<dbReference type="EC" id="3.2.1.23" evidence="3 8"/>
<dbReference type="Gene3D" id="3.40.50.880">
    <property type="match status" value="1"/>
</dbReference>
<accession>A0ABS3QN31</accession>
<feature type="domain" description="Beta-galactosidase trimerisation" evidence="11">
    <location>
        <begin position="457"/>
        <end position="662"/>
    </location>
</feature>